<dbReference type="Proteomes" id="UP000886857">
    <property type="component" value="Unassembled WGS sequence"/>
</dbReference>
<dbReference type="InterPro" id="IPR037278">
    <property type="entry name" value="ARFGAP/RecO"/>
</dbReference>
<evidence type="ECO:0000259" key="8">
    <source>
        <dbReference type="Pfam" id="PF11967"/>
    </source>
</evidence>
<evidence type="ECO:0000256" key="3">
    <source>
        <dbReference type="ARBA" id="ARBA00022763"/>
    </source>
</evidence>
<evidence type="ECO:0000313" key="9">
    <source>
        <dbReference type="EMBL" id="HIU98718.1"/>
    </source>
</evidence>
<evidence type="ECO:0000256" key="4">
    <source>
        <dbReference type="ARBA" id="ARBA00023172"/>
    </source>
</evidence>
<dbReference type="AlphaFoldDB" id="A0A9D1SW42"/>
<accession>A0A9D1SW42</accession>
<comment type="caution">
    <text evidence="9">The sequence shown here is derived from an EMBL/GenBank/DDBJ whole genome shotgun (WGS) entry which is preliminary data.</text>
</comment>
<dbReference type="GO" id="GO:0006310">
    <property type="term" value="P:DNA recombination"/>
    <property type="evidence" value="ECO:0007669"/>
    <property type="project" value="UniProtKB-UniRule"/>
</dbReference>
<protein>
    <recommendedName>
        <fullName evidence="2 7">DNA repair protein RecO</fullName>
    </recommendedName>
    <alternativeName>
        <fullName evidence="6 7">Recombination protein O</fullName>
    </alternativeName>
</protein>
<evidence type="ECO:0000256" key="5">
    <source>
        <dbReference type="ARBA" id="ARBA00023204"/>
    </source>
</evidence>
<dbReference type="InterPro" id="IPR022572">
    <property type="entry name" value="DNA_rep/recomb_RecO_N"/>
</dbReference>
<keyword evidence="5 7" id="KW-0234">DNA repair</keyword>
<reference evidence="9" key="1">
    <citation type="submission" date="2020-10" db="EMBL/GenBank/DDBJ databases">
        <authorList>
            <person name="Gilroy R."/>
        </authorList>
    </citation>
    <scope>NUCLEOTIDE SEQUENCE</scope>
    <source>
        <strain evidence="9">10406</strain>
    </source>
</reference>
<comment type="similarity">
    <text evidence="1 7">Belongs to the RecO family.</text>
</comment>
<dbReference type="Pfam" id="PF02565">
    <property type="entry name" value="RecO_C"/>
    <property type="match status" value="1"/>
</dbReference>
<dbReference type="Gene3D" id="2.40.50.140">
    <property type="entry name" value="Nucleic acid-binding proteins"/>
    <property type="match status" value="1"/>
</dbReference>
<name>A0A9D1SW42_9FIRM</name>
<gene>
    <name evidence="7 9" type="primary">recO</name>
    <name evidence="9" type="ORF">IAC73_02610</name>
</gene>
<reference evidence="9" key="2">
    <citation type="journal article" date="2021" name="PeerJ">
        <title>Extensive microbial diversity within the chicken gut microbiome revealed by metagenomics and culture.</title>
        <authorList>
            <person name="Gilroy R."/>
            <person name="Ravi A."/>
            <person name="Getino M."/>
            <person name="Pursley I."/>
            <person name="Horton D.L."/>
            <person name="Alikhan N.F."/>
            <person name="Baker D."/>
            <person name="Gharbi K."/>
            <person name="Hall N."/>
            <person name="Watson M."/>
            <person name="Adriaenssens E.M."/>
            <person name="Foster-Nyarko E."/>
            <person name="Jarju S."/>
            <person name="Secka A."/>
            <person name="Antonio M."/>
            <person name="Oren A."/>
            <person name="Chaudhuri R.R."/>
            <person name="La Ragione R."/>
            <person name="Hildebrand F."/>
            <person name="Pallen M.J."/>
        </authorList>
    </citation>
    <scope>NUCLEOTIDE SEQUENCE</scope>
    <source>
        <strain evidence="9">10406</strain>
    </source>
</reference>
<dbReference type="HAMAP" id="MF_00201">
    <property type="entry name" value="RecO"/>
    <property type="match status" value="1"/>
</dbReference>
<evidence type="ECO:0000256" key="2">
    <source>
        <dbReference type="ARBA" id="ARBA00021310"/>
    </source>
</evidence>
<keyword evidence="4 7" id="KW-0233">DNA recombination</keyword>
<dbReference type="PANTHER" id="PTHR33991">
    <property type="entry name" value="DNA REPAIR PROTEIN RECO"/>
    <property type="match status" value="1"/>
</dbReference>
<dbReference type="PANTHER" id="PTHR33991:SF1">
    <property type="entry name" value="DNA REPAIR PROTEIN RECO"/>
    <property type="match status" value="1"/>
</dbReference>
<dbReference type="SUPFAM" id="SSF50249">
    <property type="entry name" value="Nucleic acid-binding proteins"/>
    <property type="match status" value="1"/>
</dbReference>
<dbReference type="SUPFAM" id="SSF57863">
    <property type="entry name" value="ArfGap/RecO-like zinc finger"/>
    <property type="match status" value="1"/>
</dbReference>
<dbReference type="InterPro" id="IPR012340">
    <property type="entry name" value="NA-bd_OB-fold"/>
</dbReference>
<dbReference type="GO" id="GO:0006302">
    <property type="term" value="P:double-strand break repair"/>
    <property type="evidence" value="ECO:0007669"/>
    <property type="project" value="TreeGrafter"/>
</dbReference>
<dbReference type="Gene3D" id="1.20.1440.120">
    <property type="entry name" value="Recombination protein O, C-terminal domain"/>
    <property type="match status" value="1"/>
</dbReference>
<dbReference type="NCBIfam" id="TIGR00613">
    <property type="entry name" value="reco"/>
    <property type="match status" value="1"/>
</dbReference>
<evidence type="ECO:0000256" key="7">
    <source>
        <dbReference type="HAMAP-Rule" id="MF_00201"/>
    </source>
</evidence>
<sequence length="231" mass="25090">MDRKVMAIVTRAVPYRDADLILTLVSPEAGRLTASAKGCLKPRAKLRYAASIMNFGEYMLSGRGERYVVTDCVQYDSFSVLTEDLGKYYAACLVLELLTKLSPEPQPELFLHAAECLRDMAYGGASAPDAVTDFLKHALADNGACPDFGVCASCGCLLDRDAVYTDGEGMVCPHCAPADGMRLDAATRAYIAGEERDIPAEHKTRAIMTLSDIVFRALGVRPDGGYFKEIK</sequence>
<organism evidence="9 10">
    <name type="scientific">Candidatus Limadaptatus stercoripullorum</name>
    <dbReference type="NCBI Taxonomy" id="2840846"/>
    <lineage>
        <taxon>Bacteria</taxon>
        <taxon>Bacillati</taxon>
        <taxon>Bacillota</taxon>
        <taxon>Clostridia</taxon>
        <taxon>Eubacteriales</taxon>
        <taxon>Candidatus Limadaptatus</taxon>
    </lineage>
</organism>
<evidence type="ECO:0000313" key="10">
    <source>
        <dbReference type="Proteomes" id="UP000886857"/>
    </source>
</evidence>
<dbReference type="InterPro" id="IPR003717">
    <property type="entry name" value="RecO"/>
</dbReference>
<proteinExistence type="inferred from homology"/>
<comment type="function">
    <text evidence="7">Involved in DNA repair and RecF pathway recombination.</text>
</comment>
<keyword evidence="3 7" id="KW-0227">DNA damage</keyword>
<feature type="domain" description="DNA replication/recombination mediator RecO N-terminal" evidence="8">
    <location>
        <begin position="4"/>
        <end position="71"/>
    </location>
</feature>
<dbReference type="Pfam" id="PF11967">
    <property type="entry name" value="RecO_N"/>
    <property type="match status" value="1"/>
</dbReference>
<evidence type="ECO:0000256" key="6">
    <source>
        <dbReference type="ARBA" id="ARBA00033409"/>
    </source>
</evidence>
<dbReference type="EMBL" id="DVOE01000037">
    <property type="protein sequence ID" value="HIU98718.1"/>
    <property type="molecule type" value="Genomic_DNA"/>
</dbReference>
<evidence type="ECO:0000256" key="1">
    <source>
        <dbReference type="ARBA" id="ARBA00007452"/>
    </source>
</evidence>
<dbReference type="InterPro" id="IPR042242">
    <property type="entry name" value="RecO_C"/>
</dbReference>
<dbReference type="GO" id="GO:0043590">
    <property type="term" value="C:bacterial nucleoid"/>
    <property type="evidence" value="ECO:0007669"/>
    <property type="project" value="TreeGrafter"/>
</dbReference>